<keyword evidence="1" id="KW-0472">Membrane</keyword>
<reference evidence="2" key="1">
    <citation type="submission" date="2020-11" db="EMBL/GenBank/DDBJ databases">
        <authorList>
            <person name="Tran Van P."/>
        </authorList>
    </citation>
    <scope>NUCLEOTIDE SEQUENCE</scope>
</reference>
<evidence type="ECO:0008006" key="4">
    <source>
        <dbReference type="Google" id="ProtNLM"/>
    </source>
</evidence>
<evidence type="ECO:0000256" key="1">
    <source>
        <dbReference type="SAM" id="Phobius"/>
    </source>
</evidence>
<dbReference type="InterPro" id="IPR051496">
    <property type="entry name" value="H-rev107_PLA/AT"/>
</dbReference>
<keyword evidence="3" id="KW-1185">Reference proteome</keyword>
<sequence length="259" mass="29679">MGSSLSKCGKCGSNVGSFLTYDEIKQVVKRGDLIEIQRTWWLKHWVICESKTDQGIIWCYHVTPEARKDKKVVYVRYQSLLEILCNDPEEDIVAAQEWEGDEELAATNVADGVKGRDLCRVNNQEGVAKRFGVTARPLDLVFNELNTLKDKRVVYELNRRNCECYCTKWKYGKGWSEQVNKVELAIRWATLGVRVCLKFVTNPLVLSVGFVLLLSLMVYFGVQEMCPDRAIGINETFKQYGHHIKSTIVETVKQLSKLF</sequence>
<protein>
    <recommendedName>
        <fullName evidence="4">LRAT domain-containing protein</fullName>
    </recommendedName>
</protein>
<feature type="transmembrane region" description="Helical" evidence="1">
    <location>
        <begin position="204"/>
        <end position="222"/>
    </location>
</feature>
<evidence type="ECO:0000313" key="3">
    <source>
        <dbReference type="Proteomes" id="UP000728032"/>
    </source>
</evidence>
<keyword evidence="1" id="KW-0812">Transmembrane</keyword>
<keyword evidence="1" id="KW-1133">Transmembrane helix</keyword>
<dbReference type="GO" id="GO:0008970">
    <property type="term" value="F:phospholipase A1 activity"/>
    <property type="evidence" value="ECO:0007669"/>
    <property type="project" value="TreeGrafter"/>
</dbReference>
<organism evidence="2">
    <name type="scientific">Oppiella nova</name>
    <dbReference type="NCBI Taxonomy" id="334625"/>
    <lineage>
        <taxon>Eukaryota</taxon>
        <taxon>Metazoa</taxon>
        <taxon>Ecdysozoa</taxon>
        <taxon>Arthropoda</taxon>
        <taxon>Chelicerata</taxon>
        <taxon>Arachnida</taxon>
        <taxon>Acari</taxon>
        <taxon>Acariformes</taxon>
        <taxon>Sarcoptiformes</taxon>
        <taxon>Oribatida</taxon>
        <taxon>Brachypylina</taxon>
        <taxon>Oppioidea</taxon>
        <taxon>Oppiidae</taxon>
        <taxon>Oppiella</taxon>
    </lineage>
</organism>
<dbReference type="PANTHER" id="PTHR13943:SF77">
    <property type="entry name" value="LRAT DOMAIN-CONTAINING PROTEIN"/>
    <property type="match status" value="1"/>
</dbReference>
<dbReference type="AlphaFoldDB" id="A0A7R9M9A4"/>
<accession>A0A7R9M9A4</accession>
<dbReference type="Proteomes" id="UP000728032">
    <property type="component" value="Unassembled WGS sequence"/>
</dbReference>
<dbReference type="GO" id="GO:0004623">
    <property type="term" value="F:phospholipase A2 activity"/>
    <property type="evidence" value="ECO:0007669"/>
    <property type="project" value="TreeGrafter"/>
</dbReference>
<dbReference type="EMBL" id="OC924716">
    <property type="protein sequence ID" value="CAD7655694.1"/>
    <property type="molecule type" value="Genomic_DNA"/>
</dbReference>
<dbReference type="PANTHER" id="PTHR13943">
    <property type="entry name" value="HRAS-LIKE SUPPRESSOR - RELATED"/>
    <property type="match status" value="1"/>
</dbReference>
<evidence type="ECO:0000313" key="2">
    <source>
        <dbReference type="EMBL" id="CAD7655694.1"/>
    </source>
</evidence>
<gene>
    <name evidence="2" type="ORF">ONB1V03_LOCUS12337</name>
</gene>
<dbReference type="OrthoDB" id="6535736at2759"/>
<proteinExistence type="predicted"/>
<dbReference type="EMBL" id="CAJPVJ010009891">
    <property type="protein sequence ID" value="CAG2172881.1"/>
    <property type="molecule type" value="Genomic_DNA"/>
</dbReference>
<dbReference type="Gene3D" id="3.90.1720.10">
    <property type="entry name" value="endopeptidase domain like (from Nostoc punctiforme)"/>
    <property type="match status" value="1"/>
</dbReference>
<dbReference type="GO" id="GO:0070292">
    <property type="term" value="P:N-acylphosphatidylethanolamine metabolic process"/>
    <property type="evidence" value="ECO:0007669"/>
    <property type="project" value="TreeGrafter"/>
</dbReference>
<name>A0A7R9M9A4_9ACAR</name>
<dbReference type="GO" id="GO:0005737">
    <property type="term" value="C:cytoplasm"/>
    <property type="evidence" value="ECO:0007669"/>
    <property type="project" value="TreeGrafter"/>
</dbReference>
<dbReference type="GO" id="GO:0016410">
    <property type="term" value="F:N-acyltransferase activity"/>
    <property type="evidence" value="ECO:0007669"/>
    <property type="project" value="TreeGrafter"/>
</dbReference>